<reference evidence="7 8" key="2">
    <citation type="submission" date="2016-05" db="EMBL/GenBank/DDBJ databases">
        <title>Lineage-specific infection strategies underlie the spectrum of fungal disease in amphibians.</title>
        <authorList>
            <person name="Cuomo C.A."/>
            <person name="Farrer R.A."/>
            <person name="James T."/>
            <person name="Longcore J."/>
            <person name="Birren B."/>
        </authorList>
    </citation>
    <scope>NUCLEOTIDE SEQUENCE [LARGE SCALE GENOMIC DNA]</scope>
    <source>
        <strain evidence="7 8">JEL423</strain>
    </source>
</reference>
<evidence type="ECO:0000256" key="2">
    <source>
        <dbReference type="ARBA" id="ARBA00006665"/>
    </source>
</evidence>
<dbReference type="AlphaFoldDB" id="A0A177WXM8"/>
<dbReference type="eggNOG" id="KOG2592">
    <property type="taxonomic scope" value="Eukaryota"/>
</dbReference>
<evidence type="ECO:0000256" key="6">
    <source>
        <dbReference type="SAM" id="Phobius"/>
    </source>
</evidence>
<gene>
    <name evidence="7" type="ORF">BDEG_27406</name>
</gene>
<keyword evidence="4 6" id="KW-1133">Transmembrane helix</keyword>
<evidence type="ECO:0000313" key="7">
    <source>
        <dbReference type="EMBL" id="OAJ44140.1"/>
    </source>
</evidence>
<feature type="transmembrane region" description="Helical" evidence="6">
    <location>
        <begin position="110"/>
        <end position="132"/>
    </location>
</feature>
<proteinExistence type="inferred from homology"/>
<comment type="subcellular location">
    <subcellularLocation>
        <location evidence="1">Membrane</location>
        <topology evidence="1">Multi-pass membrane protein</topology>
    </subcellularLocation>
</comment>
<dbReference type="GO" id="GO:0016020">
    <property type="term" value="C:membrane"/>
    <property type="evidence" value="ECO:0007669"/>
    <property type="project" value="UniProtKB-SubCell"/>
</dbReference>
<evidence type="ECO:0000256" key="3">
    <source>
        <dbReference type="ARBA" id="ARBA00022692"/>
    </source>
</evidence>
<dbReference type="EMBL" id="DS022311">
    <property type="protein sequence ID" value="OAJ44140.1"/>
    <property type="molecule type" value="Genomic_DNA"/>
</dbReference>
<comment type="similarity">
    <text evidence="2">Belongs to the TDE1 family.</text>
</comment>
<dbReference type="InterPro" id="IPR005016">
    <property type="entry name" value="TDE1/TMS"/>
</dbReference>
<protein>
    <submittedName>
        <fullName evidence="7">Uncharacterized protein</fullName>
    </submittedName>
</protein>
<feature type="transmembrane region" description="Helical" evidence="6">
    <location>
        <begin position="152"/>
        <end position="176"/>
    </location>
</feature>
<keyword evidence="3 6" id="KW-0812">Transmembrane</keyword>
<evidence type="ECO:0000313" key="8">
    <source>
        <dbReference type="Proteomes" id="UP000077115"/>
    </source>
</evidence>
<organism evidence="7 8">
    <name type="scientific">Batrachochytrium dendrobatidis (strain JEL423)</name>
    <dbReference type="NCBI Taxonomy" id="403673"/>
    <lineage>
        <taxon>Eukaryota</taxon>
        <taxon>Fungi</taxon>
        <taxon>Fungi incertae sedis</taxon>
        <taxon>Chytridiomycota</taxon>
        <taxon>Chytridiomycota incertae sedis</taxon>
        <taxon>Chytridiomycetes</taxon>
        <taxon>Rhizophydiales</taxon>
        <taxon>Rhizophydiales incertae sedis</taxon>
        <taxon>Batrachochytrium</taxon>
    </lineage>
</organism>
<dbReference type="OrthoDB" id="5963193at2759"/>
<dbReference type="VEuPathDB" id="FungiDB:BDEG_27406"/>
<dbReference type="Pfam" id="PF03348">
    <property type="entry name" value="Serinc"/>
    <property type="match status" value="2"/>
</dbReference>
<dbReference type="PANTHER" id="PTHR10383">
    <property type="entry name" value="SERINE INCORPORATOR"/>
    <property type="match status" value="1"/>
</dbReference>
<accession>A0A177WXM8</accession>
<evidence type="ECO:0000256" key="4">
    <source>
        <dbReference type="ARBA" id="ARBA00022989"/>
    </source>
</evidence>
<keyword evidence="5 6" id="KW-0472">Membrane</keyword>
<evidence type="ECO:0000256" key="1">
    <source>
        <dbReference type="ARBA" id="ARBA00004141"/>
    </source>
</evidence>
<name>A0A177WXM8_BATDL</name>
<sequence>MGVSVVPKVLENHAKGGLLPSSVLALYNTFLVAVSAVSNPDHCQIGVVWASTANATKTSGDTAVEVAGIAFLVINIAYLAFSTSTMDISGKSSVAVSSDQGETIEYNFSVFHLIFILTAFYMASVFTNWSVFSISTVAGVDLSAVDKGVGPMWVSVATSWINVLLYIWSLLAPIVFSNRDFS</sequence>
<dbReference type="Proteomes" id="UP000077115">
    <property type="component" value="Unassembled WGS sequence"/>
</dbReference>
<evidence type="ECO:0000256" key="5">
    <source>
        <dbReference type="ARBA" id="ARBA00023136"/>
    </source>
</evidence>
<reference evidence="7 8" key="1">
    <citation type="submission" date="2006-10" db="EMBL/GenBank/DDBJ databases">
        <title>The Genome Sequence of Batrachochytrium dendrobatidis JEL423.</title>
        <authorList>
            <consortium name="The Broad Institute Genome Sequencing Platform"/>
            <person name="Birren B."/>
            <person name="Lander E."/>
            <person name="Galagan J."/>
            <person name="Cuomo C."/>
            <person name="Devon K."/>
            <person name="Jaffe D."/>
            <person name="Butler J."/>
            <person name="Alvarez P."/>
            <person name="Gnerre S."/>
            <person name="Grabherr M."/>
            <person name="Kleber M."/>
            <person name="Mauceli E."/>
            <person name="Brockman W."/>
            <person name="Young S."/>
            <person name="LaButti K."/>
            <person name="Sykes S."/>
            <person name="DeCaprio D."/>
            <person name="Crawford M."/>
            <person name="Koehrsen M."/>
            <person name="Engels R."/>
            <person name="Montgomery P."/>
            <person name="Pearson M."/>
            <person name="Howarth C."/>
            <person name="Larson L."/>
            <person name="White J."/>
            <person name="O'Leary S."/>
            <person name="Kodira C."/>
            <person name="Zeng Q."/>
            <person name="Yandava C."/>
            <person name="Alvarado L."/>
            <person name="Longcore J."/>
            <person name="James T."/>
        </authorList>
    </citation>
    <scope>NUCLEOTIDE SEQUENCE [LARGE SCALE GENOMIC DNA]</scope>
    <source>
        <strain evidence="7 8">JEL423</strain>
    </source>
</reference>
<dbReference type="PANTHER" id="PTHR10383:SF9">
    <property type="entry name" value="SERINE INCORPORATOR, ISOFORM F"/>
    <property type="match status" value="1"/>
</dbReference>
<feature type="transmembrane region" description="Helical" evidence="6">
    <location>
        <begin position="62"/>
        <end position="81"/>
    </location>
</feature>